<protein>
    <submittedName>
        <fullName evidence="3">YciI family protein</fullName>
    </submittedName>
</protein>
<dbReference type="EMBL" id="CP158374">
    <property type="protein sequence ID" value="XBX82929.1"/>
    <property type="molecule type" value="Genomic_DNA"/>
</dbReference>
<dbReference type="InterPro" id="IPR011008">
    <property type="entry name" value="Dimeric_a/b-barrel"/>
</dbReference>
<gene>
    <name evidence="3" type="ORF">ABIQ69_03110</name>
</gene>
<feature type="domain" description="YCII-related" evidence="2">
    <location>
        <begin position="1"/>
        <end position="113"/>
    </location>
</feature>
<dbReference type="RefSeq" id="WP_350348945.1">
    <property type="nucleotide sequence ID" value="NZ_CP158374.1"/>
</dbReference>
<comment type="similarity">
    <text evidence="1">Belongs to the YciI family.</text>
</comment>
<evidence type="ECO:0000259" key="2">
    <source>
        <dbReference type="Pfam" id="PF03795"/>
    </source>
</evidence>
<name>A0AAU7W8F3_9MICO</name>
<dbReference type="Gene3D" id="3.30.70.1060">
    <property type="entry name" value="Dimeric alpha+beta barrel"/>
    <property type="match status" value="1"/>
</dbReference>
<sequence length="123" mass="13381">MKYLILLKSNPEWSAAWAGFSAEQQREAMELYAGFEERLREAGEFVDAEQLAGPAAAKSVRLTDDGPIATDGPYVELKEYLGGYYIVDVESEARAVEIAGWFPEAQAGLVELLPAMAASAGDY</sequence>
<reference evidence="3" key="1">
    <citation type="submission" date="2024-05" db="EMBL/GenBank/DDBJ databases">
        <authorList>
            <person name="Yu L."/>
        </authorList>
    </citation>
    <scope>NUCLEOTIDE SEQUENCE</scope>
    <source>
        <strain evidence="3">G08B096</strain>
    </source>
</reference>
<evidence type="ECO:0000256" key="1">
    <source>
        <dbReference type="ARBA" id="ARBA00007689"/>
    </source>
</evidence>
<dbReference type="Pfam" id="PF03795">
    <property type="entry name" value="YCII"/>
    <property type="match status" value="1"/>
</dbReference>
<dbReference type="InterPro" id="IPR005545">
    <property type="entry name" value="YCII"/>
</dbReference>
<dbReference type="PANTHER" id="PTHR35174:SF3">
    <property type="entry name" value="BLL7171 PROTEIN"/>
    <property type="match status" value="1"/>
</dbReference>
<dbReference type="PANTHER" id="PTHR35174">
    <property type="entry name" value="BLL7171 PROTEIN-RELATED"/>
    <property type="match status" value="1"/>
</dbReference>
<proteinExistence type="inferred from homology"/>
<dbReference type="SUPFAM" id="SSF54909">
    <property type="entry name" value="Dimeric alpha+beta barrel"/>
    <property type="match status" value="1"/>
</dbReference>
<dbReference type="AlphaFoldDB" id="A0AAU7W8F3"/>
<evidence type="ECO:0000313" key="3">
    <source>
        <dbReference type="EMBL" id="XBX82929.1"/>
    </source>
</evidence>
<accession>A0AAU7W8F3</accession>
<organism evidence="3">
    <name type="scientific">Agromyces sp. G08B096</name>
    <dbReference type="NCBI Taxonomy" id="3156399"/>
    <lineage>
        <taxon>Bacteria</taxon>
        <taxon>Bacillati</taxon>
        <taxon>Actinomycetota</taxon>
        <taxon>Actinomycetes</taxon>
        <taxon>Micrococcales</taxon>
        <taxon>Microbacteriaceae</taxon>
        <taxon>Agromyces</taxon>
    </lineage>
</organism>